<accession>V9E934</accession>
<organism evidence="1 2">
    <name type="scientific">Phytophthora nicotianae P1569</name>
    <dbReference type="NCBI Taxonomy" id="1317065"/>
    <lineage>
        <taxon>Eukaryota</taxon>
        <taxon>Sar</taxon>
        <taxon>Stramenopiles</taxon>
        <taxon>Oomycota</taxon>
        <taxon>Peronosporomycetes</taxon>
        <taxon>Peronosporales</taxon>
        <taxon>Peronosporaceae</taxon>
        <taxon>Phytophthora</taxon>
    </lineage>
</organism>
<dbReference type="HOGENOM" id="CLU_037484_0_1_1"/>
<dbReference type="PANTHER" id="PTHR40866">
    <property type="entry name" value="BED-TYPE DOMAIN-CONTAINING PROTEIN"/>
    <property type="match status" value="1"/>
</dbReference>
<sequence>MSDALVTTLRSPTKFSPKQITAFYFKPFLTEEGDPTGLQICKACGKMRKHAPKTGYTNLVSHVRSEHSRFEAEMEAASTAATGTLLPWVRQKVSNRHAWLLWLVYRNLPFSFVEMETTRRYTNFPPVCEETITRDMENVTKAVERRIGDELPENFGIVLDGWTHGSEHYLAVFACYELNGVRQAPLLSMAPIINGPDDSLNAESHMAALSAFLPFFGKTLSNVIFLVGDNCEVNKRLARLLVLPLVGCASHRLNLAVQSFIAPYEEELEQVESLMKRLRTINQAAKLRLKTRIRPKLRQVTRWGSTYTMLSRYFELCGFISADDEELAEEMPSLAVKRKLKALLEQLGDVQSVSMKLQSDDLSLLDARDLLNGLLEVMPSFVNYLDPKAEIVHSPDFESGVVKVLRGQVNRLNRAEKSSLLPFVRRAPPPARVEDMAKVGFAERILKHRNPHGFQGGTHETKHVFI</sequence>
<evidence type="ECO:0000313" key="1">
    <source>
        <dbReference type="EMBL" id="ETI35590.1"/>
    </source>
</evidence>
<evidence type="ECO:0008006" key="3">
    <source>
        <dbReference type="Google" id="ProtNLM"/>
    </source>
</evidence>
<dbReference type="PANTHER" id="PTHR40866:SF1">
    <property type="entry name" value="BED-TYPE DOMAIN-CONTAINING PROTEIN"/>
    <property type="match status" value="1"/>
</dbReference>
<gene>
    <name evidence="1" type="ORF">F443_18098</name>
</gene>
<dbReference type="InterPro" id="IPR012337">
    <property type="entry name" value="RNaseH-like_sf"/>
</dbReference>
<dbReference type="EMBL" id="ANIZ01003107">
    <property type="protein sequence ID" value="ETI35590.1"/>
    <property type="molecule type" value="Genomic_DNA"/>
</dbReference>
<proteinExistence type="predicted"/>
<keyword evidence="2" id="KW-1185">Reference proteome</keyword>
<evidence type="ECO:0000313" key="2">
    <source>
        <dbReference type="Proteomes" id="UP000018721"/>
    </source>
</evidence>
<name>V9E934_PHYNI</name>
<protein>
    <recommendedName>
        <fullName evidence="3">BED-type domain-containing protein</fullName>
    </recommendedName>
</protein>
<comment type="caution">
    <text evidence="1">The sequence shown here is derived from an EMBL/GenBank/DDBJ whole genome shotgun (WGS) entry which is preliminary data.</text>
</comment>
<dbReference type="SUPFAM" id="SSF53098">
    <property type="entry name" value="Ribonuclease H-like"/>
    <property type="match status" value="1"/>
</dbReference>
<dbReference type="Proteomes" id="UP000018721">
    <property type="component" value="Unassembled WGS sequence"/>
</dbReference>
<reference evidence="1 2" key="1">
    <citation type="submission" date="2013-11" db="EMBL/GenBank/DDBJ databases">
        <title>The Genome Sequence of Phytophthora parasitica P1569.</title>
        <authorList>
            <consortium name="The Broad Institute Genomics Platform"/>
            <person name="Russ C."/>
            <person name="Tyler B."/>
            <person name="Panabieres F."/>
            <person name="Shan W."/>
            <person name="Tripathy S."/>
            <person name="Grunwald N."/>
            <person name="Machado M."/>
            <person name="Johnson C.S."/>
            <person name="Arredondo F."/>
            <person name="Hong C."/>
            <person name="Coffey M."/>
            <person name="Young S.K."/>
            <person name="Zeng Q."/>
            <person name="Gargeya S."/>
            <person name="Fitzgerald M."/>
            <person name="Abouelleil A."/>
            <person name="Alvarado L."/>
            <person name="Chapman S.B."/>
            <person name="Gainer-Dewar J."/>
            <person name="Goldberg J."/>
            <person name="Griggs A."/>
            <person name="Gujja S."/>
            <person name="Hansen M."/>
            <person name="Howarth C."/>
            <person name="Imamovic A."/>
            <person name="Ireland A."/>
            <person name="Larimer J."/>
            <person name="McCowan C."/>
            <person name="Murphy C."/>
            <person name="Pearson M."/>
            <person name="Poon T.W."/>
            <person name="Priest M."/>
            <person name="Roberts A."/>
            <person name="Saif S."/>
            <person name="Shea T."/>
            <person name="Sykes S."/>
            <person name="Wortman J."/>
            <person name="Nusbaum C."/>
            <person name="Birren B."/>
        </authorList>
    </citation>
    <scope>NUCLEOTIDE SEQUENCE [LARGE SCALE GENOMIC DNA]</scope>
    <source>
        <strain evidence="1 2">P1569</strain>
    </source>
</reference>
<dbReference type="AlphaFoldDB" id="V9E934"/>
<dbReference type="OrthoDB" id="121869at2759"/>